<feature type="domain" description="C3H1-type" evidence="7">
    <location>
        <begin position="39"/>
        <end position="67"/>
    </location>
</feature>
<reference evidence="8" key="1">
    <citation type="submission" date="2021-01" db="EMBL/GenBank/DDBJ databases">
        <authorList>
            <person name="Corre E."/>
            <person name="Pelletier E."/>
            <person name="Niang G."/>
            <person name="Scheremetjew M."/>
            <person name="Finn R."/>
            <person name="Kale V."/>
            <person name="Holt S."/>
            <person name="Cochrane G."/>
            <person name="Meng A."/>
            <person name="Brown T."/>
            <person name="Cohen L."/>
        </authorList>
    </citation>
    <scope>NUCLEOTIDE SEQUENCE</scope>
    <source>
        <strain evidence="8">CCMP1510</strain>
    </source>
</reference>
<keyword evidence="3 6" id="KW-0863">Zinc-finger</keyword>
<feature type="zinc finger region" description="C3H1-type" evidence="6">
    <location>
        <begin position="1"/>
        <end position="28"/>
    </location>
</feature>
<evidence type="ECO:0000259" key="7">
    <source>
        <dbReference type="PROSITE" id="PS50103"/>
    </source>
</evidence>
<dbReference type="InterPro" id="IPR047021">
    <property type="entry name" value="REXO1/3/4-like"/>
</dbReference>
<dbReference type="Pfam" id="PF00929">
    <property type="entry name" value="RNase_T"/>
    <property type="match status" value="1"/>
</dbReference>
<dbReference type="Pfam" id="PF18044">
    <property type="entry name" value="zf-CCCH_4"/>
    <property type="match status" value="2"/>
</dbReference>
<protein>
    <recommendedName>
        <fullName evidence="7">C3H1-type domain-containing protein</fullName>
    </recommendedName>
</protein>
<accession>A0A7S3JUD6</accession>
<dbReference type="InterPro" id="IPR041367">
    <property type="entry name" value="Znf-CCCH_4"/>
</dbReference>
<dbReference type="SUPFAM" id="SSF53098">
    <property type="entry name" value="Ribonuclease H-like"/>
    <property type="match status" value="1"/>
</dbReference>
<dbReference type="PANTHER" id="PTHR12801">
    <property type="entry name" value="RNA EXONUCLEASE REXO1 / RECO3 FAMILY MEMBER-RELATED"/>
    <property type="match status" value="1"/>
</dbReference>
<dbReference type="InterPro" id="IPR012337">
    <property type="entry name" value="RNaseH-like_sf"/>
</dbReference>
<keyword evidence="1" id="KW-0540">Nuclease</keyword>
<keyword evidence="4" id="KW-0378">Hydrolase</keyword>
<gene>
    <name evidence="8" type="ORF">ALAG00032_LOCUS3904</name>
</gene>
<dbReference type="SUPFAM" id="SSF90229">
    <property type="entry name" value="CCCH zinc finger"/>
    <property type="match status" value="2"/>
</dbReference>
<dbReference type="PANTHER" id="PTHR12801:SF159">
    <property type="entry name" value="C3H1-TYPE DOMAIN-CONTAINING PROTEIN"/>
    <property type="match status" value="1"/>
</dbReference>
<keyword evidence="5 6" id="KW-0862">Zinc</keyword>
<dbReference type="PROSITE" id="PS50103">
    <property type="entry name" value="ZF_C3H1"/>
    <property type="match status" value="2"/>
</dbReference>
<dbReference type="GO" id="GO:0004527">
    <property type="term" value="F:exonuclease activity"/>
    <property type="evidence" value="ECO:0007669"/>
    <property type="project" value="InterPro"/>
</dbReference>
<organism evidence="8">
    <name type="scientific">Aureoumbra lagunensis</name>
    <dbReference type="NCBI Taxonomy" id="44058"/>
    <lineage>
        <taxon>Eukaryota</taxon>
        <taxon>Sar</taxon>
        <taxon>Stramenopiles</taxon>
        <taxon>Ochrophyta</taxon>
        <taxon>Pelagophyceae</taxon>
        <taxon>Pelagomonadales</taxon>
        <taxon>Aureoumbra</taxon>
    </lineage>
</organism>
<feature type="domain" description="C3H1-type" evidence="7">
    <location>
        <begin position="1"/>
        <end position="28"/>
    </location>
</feature>
<dbReference type="InterPro" id="IPR000571">
    <property type="entry name" value="Znf_CCCH"/>
</dbReference>
<dbReference type="AlphaFoldDB" id="A0A7S3JUD6"/>
<evidence type="ECO:0000256" key="4">
    <source>
        <dbReference type="ARBA" id="ARBA00022801"/>
    </source>
</evidence>
<evidence type="ECO:0000256" key="6">
    <source>
        <dbReference type="PROSITE-ProRule" id="PRU00723"/>
    </source>
</evidence>
<proteinExistence type="predicted"/>
<keyword evidence="2 6" id="KW-0479">Metal-binding</keyword>
<dbReference type="GO" id="GO:0005634">
    <property type="term" value="C:nucleus"/>
    <property type="evidence" value="ECO:0007669"/>
    <property type="project" value="TreeGrafter"/>
</dbReference>
<evidence type="ECO:0000256" key="3">
    <source>
        <dbReference type="ARBA" id="ARBA00022771"/>
    </source>
</evidence>
<dbReference type="GO" id="GO:0003676">
    <property type="term" value="F:nucleic acid binding"/>
    <property type="evidence" value="ECO:0007669"/>
    <property type="project" value="InterPro"/>
</dbReference>
<evidence type="ECO:0000256" key="2">
    <source>
        <dbReference type="ARBA" id="ARBA00022723"/>
    </source>
</evidence>
<dbReference type="SMART" id="SM00356">
    <property type="entry name" value="ZnF_C3H1"/>
    <property type="match status" value="2"/>
</dbReference>
<dbReference type="InterPro" id="IPR013520">
    <property type="entry name" value="Ribonucl_H"/>
</dbReference>
<sequence length="306" mass="33939">MMTAMCRNFGTPDGCRFGANCRFSHGDTPTAAHTQTISAPEAAICRHFLLPTGCRNGDGCRYSHRREINEGVQHLTHEQETLLRTVETRQVPTFALDVECVATGITHNDRSVAQIGVVDADFNVVFNAYVKPSKSVISYLTPLTGIHAQLIQEKGISFEEAMLSLREILPKNAVIVGHNIGQDAQWLGLHAPADVSSLLDTAALFRAYDPMKRRWNYFSQDHIAKVWLNKFRPPGGHHDAVGDAMISMRLLHAFISVRRDSYQLELLKSQTINTPRAPSFAVTHPVFEGVCMGNRSLCQCGAPHFT</sequence>
<dbReference type="SMART" id="SM00479">
    <property type="entry name" value="EXOIII"/>
    <property type="match status" value="1"/>
</dbReference>
<evidence type="ECO:0000313" key="8">
    <source>
        <dbReference type="EMBL" id="CAE0363163.1"/>
    </source>
</evidence>
<dbReference type="EMBL" id="HBIJ01005517">
    <property type="protein sequence ID" value="CAE0363163.1"/>
    <property type="molecule type" value="Transcribed_RNA"/>
</dbReference>
<name>A0A7S3JUD6_9STRA</name>
<dbReference type="Gene3D" id="3.30.420.10">
    <property type="entry name" value="Ribonuclease H-like superfamily/Ribonuclease H"/>
    <property type="match status" value="1"/>
</dbReference>
<dbReference type="GO" id="GO:0008270">
    <property type="term" value="F:zinc ion binding"/>
    <property type="evidence" value="ECO:0007669"/>
    <property type="project" value="UniProtKB-KW"/>
</dbReference>
<evidence type="ECO:0000256" key="5">
    <source>
        <dbReference type="ARBA" id="ARBA00022833"/>
    </source>
</evidence>
<dbReference type="Gene3D" id="3.30.1370.210">
    <property type="match status" value="1"/>
</dbReference>
<feature type="zinc finger region" description="C3H1-type" evidence="6">
    <location>
        <begin position="39"/>
        <end position="67"/>
    </location>
</feature>
<evidence type="ECO:0000256" key="1">
    <source>
        <dbReference type="ARBA" id="ARBA00022722"/>
    </source>
</evidence>
<dbReference type="InterPro" id="IPR036397">
    <property type="entry name" value="RNaseH_sf"/>
</dbReference>
<dbReference type="InterPro" id="IPR036855">
    <property type="entry name" value="Znf_CCCH_sf"/>
</dbReference>